<gene>
    <name evidence="1" type="ORF">EEDITHA_LOCUS1941</name>
</gene>
<proteinExistence type="predicted"/>
<sequence>MYRNPASMVRTGVGETNPFPITVGVQHMLSRYTSRTNSVAGMYPDNMALVDEDRLELERRKVNPWKSTLGNSDFNLNEPRLKAKAELSIFNEYKMLGQHYIGILMSFTSRR</sequence>
<dbReference type="AlphaFoldDB" id="A0AAU9TH88"/>
<protein>
    <submittedName>
        <fullName evidence="1">Uncharacterized protein</fullName>
    </submittedName>
</protein>
<comment type="caution">
    <text evidence="1">The sequence shown here is derived from an EMBL/GenBank/DDBJ whole genome shotgun (WGS) entry which is preliminary data.</text>
</comment>
<name>A0AAU9TH88_EUPED</name>
<evidence type="ECO:0000313" key="2">
    <source>
        <dbReference type="Proteomes" id="UP001153954"/>
    </source>
</evidence>
<reference evidence="1" key="1">
    <citation type="submission" date="2022-03" db="EMBL/GenBank/DDBJ databases">
        <authorList>
            <person name="Tunstrom K."/>
        </authorList>
    </citation>
    <scope>NUCLEOTIDE SEQUENCE</scope>
</reference>
<accession>A0AAU9TH88</accession>
<keyword evidence="2" id="KW-1185">Reference proteome</keyword>
<dbReference type="Proteomes" id="UP001153954">
    <property type="component" value="Unassembled WGS sequence"/>
</dbReference>
<dbReference type="EMBL" id="CAKOGL010000004">
    <property type="protein sequence ID" value="CAH2085467.1"/>
    <property type="molecule type" value="Genomic_DNA"/>
</dbReference>
<evidence type="ECO:0000313" key="1">
    <source>
        <dbReference type="EMBL" id="CAH2085467.1"/>
    </source>
</evidence>
<organism evidence="1 2">
    <name type="scientific">Euphydryas editha</name>
    <name type="common">Edith's checkerspot</name>
    <dbReference type="NCBI Taxonomy" id="104508"/>
    <lineage>
        <taxon>Eukaryota</taxon>
        <taxon>Metazoa</taxon>
        <taxon>Ecdysozoa</taxon>
        <taxon>Arthropoda</taxon>
        <taxon>Hexapoda</taxon>
        <taxon>Insecta</taxon>
        <taxon>Pterygota</taxon>
        <taxon>Neoptera</taxon>
        <taxon>Endopterygota</taxon>
        <taxon>Lepidoptera</taxon>
        <taxon>Glossata</taxon>
        <taxon>Ditrysia</taxon>
        <taxon>Papilionoidea</taxon>
        <taxon>Nymphalidae</taxon>
        <taxon>Nymphalinae</taxon>
        <taxon>Euphydryas</taxon>
    </lineage>
</organism>